<dbReference type="InterPro" id="IPR022998">
    <property type="entry name" value="ThiamineP_synth_TenI"/>
</dbReference>
<evidence type="ECO:0000259" key="3">
    <source>
        <dbReference type="Pfam" id="PF02581"/>
    </source>
</evidence>
<evidence type="ECO:0000313" key="4">
    <source>
        <dbReference type="EMBL" id="ANP46316.1"/>
    </source>
</evidence>
<dbReference type="STRING" id="1759059.ATE48_10505"/>
<name>A0A1B1AIC2_9PROT</name>
<dbReference type="AlphaFoldDB" id="A0A1B1AIC2"/>
<sequence length="205" mass="21633">MSEGTLMRSVQVLAATAARLNRDAGAISIPALYFFTDPERTPNPVAIAGRLPRKTAVVYRHFGADDRARVARKLSAVCRLRGLYLLIGADPELATACDADGVHWPERMMPSARSNVFRLESTAVHDAGAVLRANAAKLDACVLSPIFPSRSASAQRELGVFRASQIARASAVPVIALGGVNASNATRLIGRGFAGVAAVDALIEV</sequence>
<accession>A0A1B1AIC2</accession>
<comment type="pathway">
    <text evidence="1">Cofactor biosynthesis; thiamine diphosphate biosynthesis.</text>
</comment>
<evidence type="ECO:0000256" key="1">
    <source>
        <dbReference type="ARBA" id="ARBA00004948"/>
    </source>
</evidence>
<dbReference type="SUPFAM" id="SSF51391">
    <property type="entry name" value="Thiamin phosphate synthase"/>
    <property type="match status" value="1"/>
</dbReference>
<dbReference type="GO" id="GO:0004789">
    <property type="term" value="F:thiamine-phosphate diphosphorylase activity"/>
    <property type="evidence" value="ECO:0007669"/>
    <property type="project" value="TreeGrafter"/>
</dbReference>
<dbReference type="Pfam" id="PF02581">
    <property type="entry name" value="TMP-TENI"/>
    <property type="match status" value="1"/>
</dbReference>
<proteinExistence type="predicted"/>
<dbReference type="PANTHER" id="PTHR20857:SF23">
    <property type="entry name" value="THIAMINE BIOSYNTHETIC BIFUNCTIONAL ENZYME"/>
    <property type="match status" value="1"/>
</dbReference>
<dbReference type="Gene3D" id="3.20.20.70">
    <property type="entry name" value="Aldolase class I"/>
    <property type="match status" value="1"/>
</dbReference>
<dbReference type="Proteomes" id="UP000092498">
    <property type="component" value="Chromosome"/>
</dbReference>
<dbReference type="GO" id="GO:0005737">
    <property type="term" value="C:cytoplasm"/>
    <property type="evidence" value="ECO:0007669"/>
    <property type="project" value="TreeGrafter"/>
</dbReference>
<protein>
    <recommendedName>
        <fullName evidence="3">Thiamine phosphate synthase/TenI domain-containing protein</fullName>
    </recommendedName>
</protein>
<keyword evidence="2" id="KW-0784">Thiamine biosynthesis</keyword>
<dbReference type="EMBL" id="CP013244">
    <property type="protein sequence ID" value="ANP46316.1"/>
    <property type="molecule type" value="Genomic_DNA"/>
</dbReference>
<organism evidence="4 5">
    <name type="scientific">Candidatus Viadribacter manganicus</name>
    <dbReference type="NCBI Taxonomy" id="1759059"/>
    <lineage>
        <taxon>Bacteria</taxon>
        <taxon>Pseudomonadati</taxon>
        <taxon>Pseudomonadota</taxon>
        <taxon>Alphaproteobacteria</taxon>
        <taxon>Hyphomonadales</taxon>
        <taxon>Hyphomonadaceae</taxon>
        <taxon>Candidatus Viadribacter</taxon>
    </lineage>
</organism>
<reference evidence="4 5" key="1">
    <citation type="submission" date="2015-11" db="EMBL/GenBank/DDBJ databases">
        <title>Whole-Genome Sequence of Candidatus Oderbacter manganicum from the National Park Lower Oder Valley, Germany.</title>
        <authorList>
            <person name="Braun B."/>
            <person name="Liere K."/>
            <person name="Szewzyk U."/>
        </authorList>
    </citation>
    <scope>NUCLEOTIDE SEQUENCE [LARGE SCALE GENOMIC DNA]</scope>
    <source>
        <strain evidence="4 5">OTSz_A_272</strain>
    </source>
</reference>
<gene>
    <name evidence="4" type="ORF">ATE48_10505</name>
</gene>
<dbReference type="GO" id="GO:0009228">
    <property type="term" value="P:thiamine biosynthetic process"/>
    <property type="evidence" value="ECO:0007669"/>
    <property type="project" value="UniProtKB-KW"/>
</dbReference>
<keyword evidence="5" id="KW-1185">Reference proteome</keyword>
<dbReference type="InterPro" id="IPR013785">
    <property type="entry name" value="Aldolase_TIM"/>
</dbReference>
<dbReference type="CDD" id="cd00564">
    <property type="entry name" value="TMP_TenI"/>
    <property type="match status" value="1"/>
</dbReference>
<dbReference type="KEGG" id="cbot:ATE48_10505"/>
<feature type="domain" description="Thiamine phosphate synthase/TenI" evidence="3">
    <location>
        <begin position="55"/>
        <end position="202"/>
    </location>
</feature>
<evidence type="ECO:0000256" key="2">
    <source>
        <dbReference type="ARBA" id="ARBA00022977"/>
    </source>
</evidence>
<dbReference type="InParanoid" id="A0A1B1AIC2"/>
<dbReference type="PANTHER" id="PTHR20857">
    <property type="entry name" value="THIAMINE-PHOSPHATE PYROPHOSPHORYLASE"/>
    <property type="match status" value="1"/>
</dbReference>
<dbReference type="InterPro" id="IPR036206">
    <property type="entry name" value="ThiamineP_synth_sf"/>
</dbReference>
<evidence type="ECO:0000313" key="5">
    <source>
        <dbReference type="Proteomes" id="UP000092498"/>
    </source>
</evidence>